<dbReference type="PANTHER" id="PTHR15887">
    <property type="entry name" value="TRANSMEMBRANE PROTEIN 69"/>
    <property type="match status" value="1"/>
</dbReference>
<protein>
    <recommendedName>
        <fullName evidence="4">DUF3429 domain-containing protein</fullName>
    </recommendedName>
</protein>
<evidence type="ECO:0000256" key="1">
    <source>
        <dbReference type="SAM" id="Phobius"/>
    </source>
</evidence>
<gene>
    <name evidence="2" type="ORF">J2T57_001153</name>
</gene>
<accession>A0AAE3G2X5</accession>
<evidence type="ECO:0000313" key="3">
    <source>
        <dbReference type="Proteomes" id="UP001205843"/>
    </source>
</evidence>
<evidence type="ECO:0000313" key="2">
    <source>
        <dbReference type="EMBL" id="MCP1674054.1"/>
    </source>
</evidence>
<dbReference type="RefSeq" id="WP_253475563.1">
    <property type="nucleotide sequence ID" value="NZ_JALJXV010000002.1"/>
</dbReference>
<proteinExistence type="predicted"/>
<keyword evidence="3" id="KW-1185">Reference proteome</keyword>
<keyword evidence="1" id="KW-0812">Transmembrane</keyword>
<dbReference type="PANTHER" id="PTHR15887:SF1">
    <property type="entry name" value="TRANSMEMBRANE PROTEIN 69"/>
    <property type="match status" value="1"/>
</dbReference>
<evidence type="ECO:0008006" key="4">
    <source>
        <dbReference type="Google" id="ProtNLM"/>
    </source>
</evidence>
<sequence length="146" mass="15305">MTALPSTPSATRTTAVWLGAAGALPFIAAVLAGLLLADSLIAQWTGQAAFLYGAVILSFLGGIHWGLALTTARADSRAYIIGVIPSLVGWGAVLLPMRIGLVVLALGFIGQFLMDLRLSLPGWFRTLRLALTIVVSASLFLLAMLE</sequence>
<dbReference type="EMBL" id="JALJXV010000002">
    <property type="protein sequence ID" value="MCP1674054.1"/>
    <property type="molecule type" value="Genomic_DNA"/>
</dbReference>
<feature type="transmembrane region" description="Helical" evidence="1">
    <location>
        <begin position="126"/>
        <end position="145"/>
    </location>
</feature>
<comment type="caution">
    <text evidence="2">The sequence shown here is derived from an EMBL/GenBank/DDBJ whole genome shotgun (WGS) entry which is preliminary data.</text>
</comment>
<dbReference type="Pfam" id="PF11911">
    <property type="entry name" value="DUF3429"/>
    <property type="match status" value="1"/>
</dbReference>
<feature type="transmembrane region" description="Helical" evidence="1">
    <location>
        <begin position="49"/>
        <end position="67"/>
    </location>
</feature>
<feature type="transmembrane region" description="Helical" evidence="1">
    <location>
        <begin position="87"/>
        <end position="114"/>
    </location>
</feature>
<dbReference type="InterPro" id="IPR021836">
    <property type="entry name" value="DUF3429"/>
</dbReference>
<dbReference type="AlphaFoldDB" id="A0AAE3G2X5"/>
<reference evidence="2" key="1">
    <citation type="submission" date="2022-03" db="EMBL/GenBank/DDBJ databases">
        <title>Genomic Encyclopedia of Type Strains, Phase III (KMG-III): the genomes of soil and plant-associated and newly described type strains.</title>
        <authorList>
            <person name="Whitman W."/>
        </authorList>
    </citation>
    <scope>NUCLEOTIDE SEQUENCE</scope>
    <source>
        <strain evidence="2">ANL 6-2</strain>
    </source>
</reference>
<name>A0AAE3G2X5_9GAMM</name>
<feature type="transmembrane region" description="Helical" evidence="1">
    <location>
        <begin position="15"/>
        <end position="37"/>
    </location>
</feature>
<keyword evidence="1" id="KW-1133">Transmembrane helix</keyword>
<dbReference type="Proteomes" id="UP001205843">
    <property type="component" value="Unassembled WGS sequence"/>
</dbReference>
<keyword evidence="1" id="KW-0472">Membrane</keyword>
<organism evidence="2 3">
    <name type="scientific">Natronocella acetinitrilica</name>
    <dbReference type="NCBI Taxonomy" id="414046"/>
    <lineage>
        <taxon>Bacteria</taxon>
        <taxon>Pseudomonadati</taxon>
        <taxon>Pseudomonadota</taxon>
        <taxon>Gammaproteobacteria</taxon>
        <taxon>Chromatiales</taxon>
        <taxon>Ectothiorhodospiraceae</taxon>
        <taxon>Natronocella</taxon>
    </lineage>
</organism>